<sequence length="140" mass="16289">MKLLEDLKMDVEAYKKNLSEEASMMEANQKKADALDSLYKKMKEKKEDMESLQKSLSTFANETYECWLGNVFNTRYEKNVTEELLVNGYGKMLTIIDDNLDEINNKRTHYENLIYESKGIIGNVESCINSVTTHIENWVN</sequence>
<evidence type="ECO:0008006" key="4">
    <source>
        <dbReference type="Google" id="ProtNLM"/>
    </source>
</evidence>
<protein>
    <recommendedName>
        <fullName evidence="4">DUF5082 domain-containing protein</fullName>
    </recommendedName>
</protein>
<keyword evidence="3" id="KW-1185">Reference proteome</keyword>
<gene>
    <name evidence="2" type="ORF">SJI18_13260</name>
</gene>
<organism evidence="2 3">
    <name type="scientific">Clostridium frigoriphilum</name>
    <dbReference type="NCBI Taxonomy" id="443253"/>
    <lineage>
        <taxon>Bacteria</taxon>
        <taxon>Bacillati</taxon>
        <taxon>Bacillota</taxon>
        <taxon>Clostridia</taxon>
        <taxon>Eubacteriales</taxon>
        <taxon>Clostridiaceae</taxon>
        <taxon>Clostridium</taxon>
    </lineage>
</organism>
<dbReference type="Proteomes" id="UP001498469">
    <property type="component" value="Unassembled WGS sequence"/>
</dbReference>
<evidence type="ECO:0000313" key="3">
    <source>
        <dbReference type="Proteomes" id="UP001498469"/>
    </source>
</evidence>
<evidence type="ECO:0000313" key="2">
    <source>
        <dbReference type="EMBL" id="MEF2113273.1"/>
    </source>
</evidence>
<feature type="coiled-coil region" evidence="1">
    <location>
        <begin position="1"/>
        <end position="62"/>
    </location>
</feature>
<keyword evidence="1" id="KW-0175">Coiled coil</keyword>
<reference evidence="2 3" key="1">
    <citation type="submission" date="2023-11" db="EMBL/GenBank/DDBJ databases">
        <title>Draft genome sequence of a psychrophilic Clostridium strain from permafrost water brine.</title>
        <authorList>
            <person name="Shcherbakova V.A."/>
            <person name="Trubitsyn V.E."/>
            <person name="Zakharyuk A.G."/>
        </authorList>
    </citation>
    <scope>NUCLEOTIDE SEQUENCE [LARGE SCALE GENOMIC DNA]</scope>
    <source>
        <strain evidence="2 3">14F</strain>
    </source>
</reference>
<accession>A0ABU7USC3</accession>
<comment type="caution">
    <text evidence="2">The sequence shown here is derived from an EMBL/GenBank/DDBJ whole genome shotgun (WGS) entry which is preliminary data.</text>
</comment>
<dbReference type="EMBL" id="JAZHFS010000011">
    <property type="protein sequence ID" value="MEF2113273.1"/>
    <property type="molecule type" value="Genomic_DNA"/>
</dbReference>
<proteinExistence type="predicted"/>
<evidence type="ECO:0000256" key="1">
    <source>
        <dbReference type="SAM" id="Coils"/>
    </source>
</evidence>
<dbReference type="RefSeq" id="WP_216248688.1">
    <property type="nucleotide sequence ID" value="NZ_JAZHFS010000011.1"/>
</dbReference>
<name>A0ABU7USC3_9CLOT</name>